<proteinExistence type="predicted"/>
<keyword evidence="2" id="KW-0732">Signal</keyword>
<name>A0A852ZQ08_9ACTN</name>
<gene>
    <name evidence="3" type="ORF">FHU37_001426</name>
</gene>
<dbReference type="InterPro" id="IPR006311">
    <property type="entry name" value="TAT_signal"/>
</dbReference>
<protein>
    <recommendedName>
        <fullName evidence="5">DUF3103 family protein</fullName>
    </recommendedName>
</protein>
<evidence type="ECO:0000313" key="3">
    <source>
        <dbReference type="EMBL" id="NYI04483.1"/>
    </source>
</evidence>
<evidence type="ECO:0008006" key="5">
    <source>
        <dbReference type="Google" id="ProtNLM"/>
    </source>
</evidence>
<dbReference type="RefSeq" id="WP_179813366.1">
    <property type="nucleotide sequence ID" value="NZ_JACBZD010000001.1"/>
</dbReference>
<feature type="chain" id="PRO_5033005907" description="DUF3103 family protein" evidence="2">
    <location>
        <begin position="35"/>
        <end position="401"/>
    </location>
</feature>
<dbReference type="AlphaFoldDB" id="A0A852ZQ08"/>
<feature type="region of interest" description="Disordered" evidence="1">
    <location>
        <begin position="207"/>
        <end position="231"/>
    </location>
</feature>
<evidence type="ECO:0000256" key="2">
    <source>
        <dbReference type="SAM" id="SignalP"/>
    </source>
</evidence>
<dbReference type="PROSITE" id="PS51318">
    <property type="entry name" value="TAT"/>
    <property type="match status" value="1"/>
</dbReference>
<organism evidence="3 4">
    <name type="scientific">Allostreptomyces psammosilenae</name>
    <dbReference type="NCBI Taxonomy" id="1892865"/>
    <lineage>
        <taxon>Bacteria</taxon>
        <taxon>Bacillati</taxon>
        <taxon>Actinomycetota</taxon>
        <taxon>Actinomycetes</taxon>
        <taxon>Kitasatosporales</taxon>
        <taxon>Streptomycetaceae</taxon>
        <taxon>Allostreptomyces</taxon>
    </lineage>
</organism>
<dbReference type="Proteomes" id="UP000567795">
    <property type="component" value="Unassembled WGS sequence"/>
</dbReference>
<comment type="caution">
    <text evidence="3">The sequence shown here is derived from an EMBL/GenBank/DDBJ whole genome shotgun (WGS) entry which is preliminary data.</text>
</comment>
<dbReference type="EMBL" id="JACBZD010000001">
    <property type="protein sequence ID" value="NYI04483.1"/>
    <property type="molecule type" value="Genomic_DNA"/>
</dbReference>
<accession>A0A852ZQ08</accession>
<reference evidence="3 4" key="1">
    <citation type="submission" date="2020-07" db="EMBL/GenBank/DDBJ databases">
        <title>Sequencing the genomes of 1000 actinobacteria strains.</title>
        <authorList>
            <person name="Klenk H.-P."/>
        </authorList>
    </citation>
    <scope>NUCLEOTIDE SEQUENCE [LARGE SCALE GENOMIC DNA]</scope>
    <source>
        <strain evidence="3 4">DSM 42178</strain>
    </source>
</reference>
<feature type="compositionally biased region" description="Low complexity" evidence="1">
    <location>
        <begin position="211"/>
        <end position="231"/>
    </location>
</feature>
<evidence type="ECO:0000313" key="4">
    <source>
        <dbReference type="Proteomes" id="UP000567795"/>
    </source>
</evidence>
<sequence>MLSFNARRNPLRTTGALLAGGLLVCVCAAGTATARPVEATGTTPAATSATTAADAERAARQTARELAASLRDSTWLRTVRAALGPEGEADLLALADRADAPAELARLAGAANRAALAAEGLPADTGSLLQVRLGDESMRAGLHAGRGLLVAAEGSDEATTVVAYDASGREHQLDAHTVPNRPVLVVGVDHGRALDSHLATFRETLREHGVSTSDSTATPATDSARTASTASTNELGALAGYDATRLDSIHLSDDQEPWVRGDAEIYALVAGVSPAGQPQVDTVQLPYLDEDGRTYTPGQILVNWSHFRYDAVDIVLMEEDTGTNYEELARAVAAGLLTVISQTQYVPLVDAVLAAIPDDWWTEDPDYVDSWYTIQKATSGSRVGAAGNGTISLSPIFIPEL</sequence>
<feature type="signal peptide" evidence="2">
    <location>
        <begin position="1"/>
        <end position="34"/>
    </location>
</feature>
<keyword evidence="4" id="KW-1185">Reference proteome</keyword>
<dbReference type="InterPro" id="IPR021452">
    <property type="entry name" value="DUF3103"/>
</dbReference>
<evidence type="ECO:0000256" key="1">
    <source>
        <dbReference type="SAM" id="MobiDB-lite"/>
    </source>
</evidence>
<dbReference type="Pfam" id="PF11301">
    <property type="entry name" value="DUF3103"/>
    <property type="match status" value="1"/>
</dbReference>